<evidence type="ECO:0000256" key="1">
    <source>
        <dbReference type="ARBA" id="ARBA00004141"/>
    </source>
</evidence>
<comment type="subcellular location">
    <subcellularLocation>
        <location evidence="1">Membrane</location>
        <topology evidence="1">Multi-pass membrane protein</topology>
    </subcellularLocation>
</comment>
<evidence type="ECO:0000256" key="3">
    <source>
        <dbReference type="ARBA" id="ARBA00022692"/>
    </source>
</evidence>
<dbReference type="GO" id="GO:0008195">
    <property type="term" value="F:phosphatidate phosphatase activity"/>
    <property type="evidence" value="ECO:0007669"/>
    <property type="project" value="TreeGrafter"/>
</dbReference>
<dbReference type="Pfam" id="PF01569">
    <property type="entry name" value="PAP2"/>
    <property type="match status" value="1"/>
</dbReference>
<comment type="caution">
    <text evidence="8">The sequence shown here is derived from an EMBL/GenBank/DDBJ whole genome shotgun (WGS) entry which is preliminary data.</text>
</comment>
<evidence type="ECO:0000256" key="5">
    <source>
        <dbReference type="ARBA" id="ARBA00023136"/>
    </source>
</evidence>
<gene>
    <name evidence="8" type="ORF">ED733_000986</name>
</gene>
<dbReference type="SUPFAM" id="SSF48317">
    <property type="entry name" value="Acid phosphatase/Vanadium-dependent haloperoxidase"/>
    <property type="match status" value="1"/>
</dbReference>
<dbReference type="InterPro" id="IPR036938">
    <property type="entry name" value="PAP2/HPO_sf"/>
</dbReference>
<feature type="domain" description="Phosphatidic acid phosphatase type 2/haloperoxidase" evidence="7">
    <location>
        <begin position="109"/>
        <end position="310"/>
    </location>
</feature>
<dbReference type="AlphaFoldDB" id="A0A5C6G2G1"/>
<evidence type="ECO:0000259" key="7">
    <source>
        <dbReference type="SMART" id="SM00014"/>
    </source>
</evidence>
<dbReference type="PANTHER" id="PTHR10165">
    <property type="entry name" value="LIPID PHOSPHATE PHOSPHATASE"/>
    <property type="match status" value="1"/>
</dbReference>
<comment type="similarity">
    <text evidence="2">Belongs to the PA-phosphatase related phosphoesterase family.</text>
</comment>
<feature type="transmembrane region" description="Helical" evidence="6">
    <location>
        <begin position="7"/>
        <end position="27"/>
    </location>
</feature>
<dbReference type="InterPro" id="IPR043216">
    <property type="entry name" value="PAP-like"/>
</dbReference>
<evidence type="ECO:0000256" key="4">
    <source>
        <dbReference type="ARBA" id="ARBA00022989"/>
    </source>
</evidence>
<dbReference type="SMART" id="SM00014">
    <property type="entry name" value="acidPPc"/>
    <property type="match status" value="1"/>
</dbReference>
<evidence type="ECO:0000256" key="6">
    <source>
        <dbReference type="SAM" id="Phobius"/>
    </source>
</evidence>
<evidence type="ECO:0000313" key="9">
    <source>
        <dbReference type="Proteomes" id="UP000317257"/>
    </source>
</evidence>
<sequence length="353" mass="38390">MAPKLLVASYVSDWVVLIILSAAGFFAGKMTPNHRPFSLDNPNISLPYKGHDTVSIGAAIIISIVVPAILILIISLLSLTASKFFGKRHAQNSHHALRQKFWEWHAGWLGLMLSAIIAFALTNGTKNLLGKPRPNLLGRCQPDIAKLAEYVVSNATTTGGRLVSAAICTNKDKSVVNEGFRSFPSGHSSAASSGLVYISLWLAAKLGVGSPFLLGGSTDRLEDSVHYSLPTTSFDDTSTEYNGKDGQDKYSTASAEGKSAAAPLYLLLVALLPVGISIYICASRWYDFQHHGLDIISGYLIGIASSIIGFRYYHRPLFDGAGFSWIPREPRHRRRAFWSYVPHYLGHNQAVSG</sequence>
<reference evidence="9" key="1">
    <citation type="submission" date="2018-12" db="EMBL/GenBank/DDBJ databases">
        <title>The complete genome of Metarhizium rileyi, a key fungal pathogen of Lepidoptera.</title>
        <authorList>
            <person name="Binneck E."/>
            <person name="Lastra C.C.L."/>
            <person name="Sosa-Gomez D.R."/>
        </authorList>
    </citation>
    <scope>NUCLEOTIDE SEQUENCE [LARGE SCALE GENOMIC DNA]</scope>
    <source>
        <strain evidence="9">Cep018-CH2</strain>
    </source>
</reference>
<feature type="transmembrane region" description="Helical" evidence="6">
    <location>
        <begin position="292"/>
        <end position="313"/>
    </location>
</feature>
<dbReference type="GO" id="GO:0016020">
    <property type="term" value="C:membrane"/>
    <property type="evidence" value="ECO:0007669"/>
    <property type="project" value="UniProtKB-SubCell"/>
</dbReference>
<evidence type="ECO:0000313" key="8">
    <source>
        <dbReference type="EMBL" id="TWU70648.1"/>
    </source>
</evidence>
<organism evidence="8 9">
    <name type="scientific">Metarhizium rileyi (strain RCEF 4871)</name>
    <name type="common">Nomuraea rileyi</name>
    <dbReference type="NCBI Taxonomy" id="1649241"/>
    <lineage>
        <taxon>Eukaryota</taxon>
        <taxon>Fungi</taxon>
        <taxon>Dikarya</taxon>
        <taxon>Ascomycota</taxon>
        <taxon>Pezizomycotina</taxon>
        <taxon>Sordariomycetes</taxon>
        <taxon>Hypocreomycetidae</taxon>
        <taxon>Hypocreales</taxon>
        <taxon>Clavicipitaceae</taxon>
        <taxon>Metarhizium</taxon>
    </lineage>
</organism>
<dbReference type="GO" id="GO:0046839">
    <property type="term" value="P:phospholipid dephosphorylation"/>
    <property type="evidence" value="ECO:0007669"/>
    <property type="project" value="TreeGrafter"/>
</dbReference>
<dbReference type="InterPro" id="IPR000326">
    <property type="entry name" value="PAP2/HPO"/>
</dbReference>
<feature type="transmembrane region" description="Helical" evidence="6">
    <location>
        <begin position="56"/>
        <end position="80"/>
    </location>
</feature>
<feature type="transmembrane region" description="Helical" evidence="6">
    <location>
        <begin position="264"/>
        <end position="286"/>
    </location>
</feature>
<keyword evidence="5 6" id="KW-0472">Membrane</keyword>
<keyword evidence="3 6" id="KW-0812">Transmembrane</keyword>
<feature type="transmembrane region" description="Helical" evidence="6">
    <location>
        <begin position="101"/>
        <end position="121"/>
    </location>
</feature>
<evidence type="ECO:0000256" key="2">
    <source>
        <dbReference type="ARBA" id="ARBA00008816"/>
    </source>
</evidence>
<dbReference type="GO" id="GO:0006644">
    <property type="term" value="P:phospholipid metabolic process"/>
    <property type="evidence" value="ECO:0007669"/>
    <property type="project" value="InterPro"/>
</dbReference>
<name>A0A5C6G2G1_METRR</name>
<dbReference type="Gene3D" id="1.20.144.10">
    <property type="entry name" value="Phosphatidic acid phosphatase type 2/haloperoxidase"/>
    <property type="match status" value="1"/>
</dbReference>
<dbReference type="PANTHER" id="PTHR10165:SF154">
    <property type="entry name" value="PAP2 DOMAIN PROTEIN (AFU_ORTHOLOGUE AFUA_1G09730)"/>
    <property type="match status" value="1"/>
</dbReference>
<keyword evidence="4 6" id="KW-1133">Transmembrane helix</keyword>
<protein>
    <recommendedName>
        <fullName evidence="7">Phosphatidic acid phosphatase type 2/haloperoxidase domain-containing protein</fullName>
    </recommendedName>
</protein>
<dbReference type="Proteomes" id="UP000317257">
    <property type="component" value="Unassembled WGS sequence"/>
</dbReference>
<proteinExistence type="inferred from homology"/>
<dbReference type="EMBL" id="SBHS01000068">
    <property type="protein sequence ID" value="TWU70648.1"/>
    <property type="molecule type" value="Genomic_DNA"/>
</dbReference>
<accession>A0A5C6G2G1</accession>